<evidence type="ECO:0000313" key="3">
    <source>
        <dbReference type="EMBL" id="MCV3214194.1"/>
    </source>
</evidence>
<dbReference type="Proteomes" id="UP001526143">
    <property type="component" value="Unassembled WGS sequence"/>
</dbReference>
<feature type="region of interest" description="Disordered" evidence="1">
    <location>
        <begin position="81"/>
        <end position="105"/>
    </location>
</feature>
<protein>
    <submittedName>
        <fullName evidence="3">Uncharacterized protein</fullName>
    </submittedName>
</protein>
<organism evidence="3 4">
    <name type="scientific">Plectonema radiosum NIES-515</name>
    <dbReference type="NCBI Taxonomy" id="2986073"/>
    <lineage>
        <taxon>Bacteria</taxon>
        <taxon>Bacillati</taxon>
        <taxon>Cyanobacteriota</taxon>
        <taxon>Cyanophyceae</taxon>
        <taxon>Oscillatoriophycideae</taxon>
        <taxon>Oscillatoriales</taxon>
        <taxon>Microcoleaceae</taxon>
        <taxon>Plectonema</taxon>
    </lineage>
</organism>
<keyword evidence="2" id="KW-0732">Signal</keyword>
<dbReference type="RefSeq" id="WP_263745758.1">
    <property type="nucleotide sequence ID" value="NZ_JAOWRF010000175.1"/>
</dbReference>
<feature type="signal peptide" evidence="2">
    <location>
        <begin position="1"/>
        <end position="27"/>
    </location>
</feature>
<keyword evidence="4" id="KW-1185">Reference proteome</keyword>
<proteinExistence type="predicted"/>
<evidence type="ECO:0000256" key="1">
    <source>
        <dbReference type="SAM" id="MobiDB-lite"/>
    </source>
</evidence>
<sequence>MKKIISASLVVLAATTGFLLNNQPVQAHGRYNYGRYPYSRGYPYNRGYPYYRRYPYPIEPARYCFPTTQWQVNEDPGYHPHAYSDGYRQGQSSAKKGQNYKPRTAGGEFARGFDDGYYGKEFVGQKNIVQNVIKPYTTTECSLY</sequence>
<reference evidence="3 4" key="1">
    <citation type="submission" date="2022-10" db="EMBL/GenBank/DDBJ databases">
        <title>Identification of biosynthetic pathway for the production of the potent trypsin inhibitor radiosumin.</title>
        <authorList>
            <person name="Fewer D.P."/>
            <person name="Delbaje E."/>
            <person name="Ouyang X."/>
            <person name="Agostino P.D."/>
            <person name="Wahlsten M."/>
            <person name="Jokela J."/>
            <person name="Permi P."/>
            <person name="Haapaniemi E."/>
            <person name="Koistinen H."/>
        </authorList>
    </citation>
    <scope>NUCLEOTIDE SEQUENCE [LARGE SCALE GENOMIC DNA]</scope>
    <source>
        <strain evidence="3 4">NIES-515</strain>
    </source>
</reference>
<dbReference type="EMBL" id="JAOWRF010000175">
    <property type="protein sequence ID" value="MCV3214194.1"/>
    <property type="molecule type" value="Genomic_DNA"/>
</dbReference>
<gene>
    <name evidence="3" type="ORF">OGM63_11845</name>
</gene>
<accession>A0ABT3B018</accession>
<comment type="caution">
    <text evidence="3">The sequence shown here is derived from an EMBL/GenBank/DDBJ whole genome shotgun (WGS) entry which is preliminary data.</text>
</comment>
<evidence type="ECO:0000313" key="4">
    <source>
        <dbReference type="Proteomes" id="UP001526143"/>
    </source>
</evidence>
<evidence type="ECO:0000256" key="2">
    <source>
        <dbReference type="SAM" id="SignalP"/>
    </source>
</evidence>
<name>A0ABT3B018_9CYAN</name>
<feature type="chain" id="PRO_5047411635" evidence="2">
    <location>
        <begin position="28"/>
        <end position="144"/>
    </location>
</feature>